<name>A0ABQ1I2T3_9ALTE</name>
<evidence type="ECO:0008006" key="3">
    <source>
        <dbReference type="Google" id="ProtNLM"/>
    </source>
</evidence>
<evidence type="ECO:0000313" key="2">
    <source>
        <dbReference type="Proteomes" id="UP000651977"/>
    </source>
</evidence>
<comment type="caution">
    <text evidence="1">The sequence shown here is derived from an EMBL/GenBank/DDBJ whole genome shotgun (WGS) entry which is preliminary data.</text>
</comment>
<reference evidence="2" key="1">
    <citation type="journal article" date="2019" name="Int. J. Syst. Evol. Microbiol.">
        <title>The Global Catalogue of Microorganisms (GCM) 10K type strain sequencing project: providing services to taxonomists for standard genome sequencing and annotation.</title>
        <authorList>
            <consortium name="The Broad Institute Genomics Platform"/>
            <consortium name="The Broad Institute Genome Sequencing Center for Infectious Disease"/>
            <person name="Wu L."/>
            <person name="Ma J."/>
        </authorList>
    </citation>
    <scope>NUCLEOTIDE SEQUENCE [LARGE SCALE GENOMIC DNA]</scope>
    <source>
        <strain evidence="2">CGMCC 1.10131</strain>
    </source>
</reference>
<keyword evidence="2" id="KW-1185">Reference proteome</keyword>
<evidence type="ECO:0000313" key="1">
    <source>
        <dbReference type="EMBL" id="GGB11040.1"/>
    </source>
</evidence>
<sequence>MVLSERDKLIISLIELAFSKQQQELSLSHSNTYYSDARLVEEVKQGHIDLMWSGASEEMESALRPIRIPLFKGLMGYRVFIVEKSNQYLFSGVDSLSKLTQFKAGLGRFWGDTKILENAGITVIKPVKAESLFYMVDGGRFDYLPLAAHEAWEVVETHPELNLAVDTNLLLIYPLAMYLYVDKGNESLYNILNQGLEQAIADGSFDQVFLGSKLISRTLDVAKFQERKAIHIANPLLPKQTPLERKELWFDLEKLY</sequence>
<dbReference type="SUPFAM" id="SSF53850">
    <property type="entry name" value="Periplasmic binding protein-like II"/>
    <property type="match status" value="1"/>
</dbReference>
<organism evidence="1 2">
    <name type="scientific">Agarivorans gilvus</name>
    <dbReference type="NCBI Taxonomy" id="680279"/>
    <lineage>
        <taxon>Bacteria</taxon>
        <taxon>Pseudomonadati</taxon>
        <taxon>Pseudomonadota</taxon>
        <taxon>Gammaproteobacteria</taxon>
        <taxon>Alteromonadales</taxon>
        <taxon>Alteromonadaceae</taxon>
        <taxon>Agarivorans</taxon>
    </lineage>
</organism>
<dbReference type="Gene3D" id="3.40.190.10">
    <property type="entry name" value="Periplasmic binding protein-like II"/>
    <property type="match status" value="2"/>
</dbReference>
<accession>A0ABQ1I2T3</accession>
<dbReference type="EMBL" id="BMDY01000015">
    <property type="protein sequence ID" value="GGB11040.1"/>
    <property type="molecule type" value="Genomic_DNA"/>
</dbReference>
<protein>
    <recommendedName>
        <fullName evidence="3">Diguanylate cyclase</fullName>
    </recommendedName>
</protein>
<dbReference type="Proteomes" id="UP000651977">
    <property type="component" value="Unassembled WGS sequence"/>
</dbReference>
<gene>
    <name evidence="1" type="ORF">GCM10007414_25610</name>
</gene>
<proteinExistence type="predicted"/>